<dbReference type="GO" id="GO:0005886">
    <property type="term" value="C:plasma membrane"/>
    <property type="evidence" value="ECO:0007669"/>
    <property type="project" value="TreeGrafter"/>
</dbReference>
<dbReference type="InterPro" id="IPR013783">
    <property type="entry name" value="Ig-like_fold"/>
</dbReference>
<evidence type="ECO:0000313" key="1">
    <source>
        <dbReference type="EMBL" id="PTB90759.1"/>
    </source>
</evidence>
<dbReference type="EMBL" id="PYVU01000575">
    <property type="protein sequence ID" value="PTB90759.1"/>
    <property type="molecule type" value="Genomic_DNA"/>
</dbReference>
<dbReference type="Pfam" id="PF22352">
    <property type="entry name" value="K319L-like_PKD"/>
    <property type="match status" value="3"/>
</dbReference>
<feature type="non-terminal residue" evidence="1">
    <location>
        <position position="1"/>
    </location>
</feature>
<name>A0A2T4DAB1_9BACT</name>
<gene>
    <name evidence="1" type="ORF">C9994_16835</name>
</gene>
<comment type="caution">
    <text evidence="1">The sequence shown here is derived from an EMBL/GenBank/DDBJ whole genome shotgun (WGS) entry which is preliminary data.</text>
</comment>
<dbReference type="PANTHER" id="PTHR46182:SF1">
    <property type="entry name" value="DYSLEXIA-ASSOCIATED PROTEIN KIAA0319"/>
    <property type="match status" value="1"/>
</dbReference>
<evidence type="ECO:0000313" key="2">
    <source>
        <dbReference type="Proteomes" id="UP000240608"/>
    </source>
</evidence>
<dbReference type="Proteomes" id="UP000240608">
    <property type="component" value="Unassembled WGS sequence"/>
</dbReference>
<dbReference type="AlphaFoldDB" id="A0A2T4DAB1"/>
<dbReference type="GO" id="GO:0031410">
    <property type="term" value="C:cytoplasmic vesicle"/>
    <property type="evidence" value="ECO:0007669"/>
    <property type="project" value="TreeGrafter"/>
</dbReference>
<dbReference type="Gene3D" id="2.60.40.10">
    <property type="entry name" value="Immunoglobulins"/>
    <property type="match status" value="3"/>
</dbReference>
<sequence length="218" mass="22919">QEITLNDLIQGAYVFTFTVIDNDGDTDSDQVTINVLPPPPNEPPIANAGSSFSITLPENSVNLQGIATDSDGTIVSTIWQQANGPSVANIASPNQESTNINDLVEGVYTFSFTVTDDDGDSHTDNVQVTVLPEPPNEVPTVDAGNDRNITLPTNSISLTAVASDNDGSISDYLWLINSGPNSPVFSNVNAASTNVNNLVEGVYQFTITVTDNDGATAS</sequence>
<dbReference type="SUPFAM" id="SSF49299">
    <property type="entry name" value="PKD domain"/>
    <property type="match status" value="2"/>
</dbReference>
<dbReference type="PANTHER" id="PTHR46182">
    <property type="entry name" value="FI19480P1"/>
    <property type="match status" value="1"/>
</dbReference>
<accession>A0A2T4DAB1</accession>
<protein>
    <recommendedName>
        <fullName evidence="3">PKD domain-containing protein</fullName>
    </recommendedName>
</protein>
<organism evidence="1 2">
    <name type="scientific">Marivirga lumbricoides</name>
    <dbReference type="NCBI Taxonomy" id="1046115"/>
    <lineage>
        <taxon>Bacteria</taxon>
        <taxon>Pseudomonadati</taxon>
        <taxon>Bacteroidota</taxon>
        <taxon>Cytophagia</taxon>
        <taxon>Cytophagales</taxon>
        <taxon>Marivirgaceae</taxon>
        <taxon>Marivirga</taxon>
    </lineage>
</organism>
<proteinExistence type="predicted"/>
<dbReference type="InterPro" id="IPR035986">
    <property type="entry name" value="PKD_dom_sf"/>
</dbReference>
<evidence type="ECO:0008006" key="3">
    <source>
        <dbReference type="Google" id="ProtNLM"/>
    </source>
</evidence>
<dbReference type="InterPro" id="IPR029865">
    <property type="entry name" value="KIAA0319-like"/>
</dbReference>
<reference evidence="1 2" key="1">
    <citation type="submission" date="2018-03" db="EMBL/GenBank/DDBJ databases">
        <title>Cross-interface Injection: A General Nanoliter Liquid Handling Method Applied to Single Cells Genome Amplification Automated Nanoliter Liquid Handling Applied to Single Cell Multiple Displacement Amplification.</title>
        <authorList>
            <person name="Yun J."/>
            <person name="Xu P."/>
            <person name="Xu J."/>
            <person name="Dai X."/>
            <person name="Wang Y."/>
            <person name="Zheng X."/>
            <person name="Cao C."/>
            <person name="Yi Q."/>
            <person name="Zhu Y."/>
            <person name="Wang L."/>
            <person name="Dong Z."/>
            <person name="Huang Y."/>
            <person name="Huang L."/>
            <person name="Du W."/>
        </authorList>
    </citation>
    <scope>NUCLEOTIDE SEQUENCE [LARGE SCALE GENOMIC DNA]</scope>
    <source>
        <strain evidence="1 2">Z-D1-2</strain>
    </source>
</reference>
<feature type="non-terminal residue" evidence="1">
    <location>
        <position position="218"/>
    </location>
</feature>